<evidence type="ECO:0000313" key="7">
    <source>
        <dbReference type="Proteomes" id="UP000233534"/>
    </source>
</evidence>
<name>A0A2K9EDL4_9FIRM</name>
<dbReference type="PANTHER" id="PTHR15893">
    <property type="entry name" value="RIBOSOMAL PROTEIN L27"/>
    <property type="match status" value="1"/>
</dbReference>
<dbReference type="FunFam" id="2.40.50.100:FF:000004">
    <property type="entry name" value="50S ribosomal protein L27"/>
    <property type="match status" value="1"/>
</dbReference>
<dbReference type="Gene3D" id="2.40.50.100">
    <property type="match status" value="1"/>
</dbReference>
<dbReference type="PANTHER" id="PTHR15893:SF0">
    <property type="entry name" value="LARGE RIBOSOMAL SUBUNIT PROTEIN BL27M"/>
    <property type="match status" value="1"/>
</dbReference>
<evidence type="ECO:0000256" key="3">
    <source>
        <dbReference type="ARBA" id="ARBA00023274"/>
    </source>
</evidence>
<dbReference type="InterPro" id="IPR001684">
    <property type="entry name" value="Ribosomal_bL27"/>
</dbReference>
<dbReference type="KEGG" id="hsc:HVS_11725"/>
<dbReference type="Pfam" id="PF01016">
    <property type="entry name" value="Ribosomal_L27"/>
    <property type="match status" value="1"/>
</dbReference>
<organism evidence="6 7">
    <name type="scientific">Acetivibrio saccincola</name>
    <dbReference type="NCBI Taxonomy" id="1677857"/>
    <lineage>
        <taxon>Bacteria</taxon>
        <taxon>Bacillati</taxon>
        <taxon>Bacillota</taxon>
        <taxon>Clostridia</taxon>
        <taxon>Eubacteriales</taxon>
        <taxon>Oscillospiraceae</taxon>
        <taxon>Acetivibrio</taxon>
    </lineage>
</organism>
<gene>
    <name evidence="5 6" type="primary">rpmA</name>
    <name evidence="6" type="ORF">HVS_11725</name>
</gene>
<dbReference type="AlphaFoldDB" id="A0A2K9EDL4"/>
<dbReference type="GO" id="GO:0022625">
    <property type="term" value="C:cytosolic large ribosomal subunit"/>
    <property type="evidence" value="ECO:0007669"/>
    <property type="project" value="TreeGrafter"/>
</dbReference>
<dbReference type="NCBIfam" id="TIGR00062">
    <property type="entry name" value="L27"/>
    <property type="match status" value="1"/>
</dbReference>
<proteinExistence type="inferred from homology"/>
<evidence type="ECO:0000256" key="4">
    <source>
        <dbReference type="ARBA" id="ARBA00035175"/>
    </source>
</evidence>
<protein>
    <recommendedName>
        <fullName evidence="4 5">Large ribosomal subunit protein bL27</fullName>
    </recommendedName>
</protein>
<accession>A0A2K9EDL4</accession>
<dbReference type="EMBL" id="CP025197">
    <property type="protein sequence ID" value="AUG58234.1"/>
    <property type="molecule type" value="Genomic_DNA"/>
</dbReference>
<evidence type="ECO:0000256" key="2">
    <source>
        <dbReference type="ARBA" id="ARBA00022980"/>
    </source>
</evidence>
<dbReference type="PROSITE" id="PS00831">
    <property type="entry name" value="RIBOSOMAL_L27"/>
    <property type="match status" value="1"/>
</dbReference>
<dbReference type="GO" id="GO:0003735">
    <property type="term" value="F:structural constituent of ribosome"/>
    <property type="evidence" value="ECO:0007669"/>
    <property type="project" value="InterPro"/>
</dbReference>
<reference evidence="6 7" key="1">
    <citation type="submission" date="2017-12" db="EMBL/GenBank/DDBJ databases">
        <title>Complete genome sequence of Herbivorax saccincola GGR1, a novel Cellulosome-producing hydrolytic bacterium in a thermophilic biogas plant, established by Illumina and Nanopore MinION sequencing.</title>
        <authorList>
            <person name="Pechtl A."/>
            <person name="Ruckert C."/>
            <person name="Koeck D.E."/>
            <person name="Maus I."/>
            <person name="Winkler A."/>
            <person name="Kalinowski J."/>
            <person name="Puhler A."/>
            <person name="Schwarz W.W."/>
            <person name="Zverlov V.V."/>
            <person name="Schluter A."/>
            <person name="Liebl W."/>
        </authorList>
    </citation>
    <scope>NUCLEOTIDE SEQUENCE [LARGE SCALE GENOMIC DNA]</scope>
    <source>
        <strain evidence="7">SR1</strain>
    </source>
</reference>
<evidence type="ECO:0000256" key="5">
    <source>
        <dbReference type="HAMAP-Rule" id="MF_00539"/>
    </source>
</evidence>
<sequence length="94" mass="10196">MIMMNVNLQLFAQKKGVGSSKNGRDSEAKRLGVKRGDGQFVKAGNILVRQRGTKIHPGENVGKGSDDTLFALTDGKVKFSRLGKKRKQVSVIPA</sequence>
<keyword evidence="2 5" id="KW-0689">Ribosomal protein</keyword>
<dbReference type="PRINTS" id="PR00063">
    <property type="entry name" value="RIBOSOMALL27"/>
</dbReference>
<keyword evidence="7" id="KW-1185">Reference proteome</keyword>
<keyword evidence="3 5" id="KW-0687">Ribonucleoprotein</keyword>
<comment type="similarity">
    <text evidence="1 5">Belongs to the bacterial ribosomal protein bL27 family.</text>
</comment>
<dbReference type="SUPFAM" id="SSF110324">
    <property type="entry name" value="Ribosomal L27 protein-like"/>
    <property type="match status" value="1"/>
</dbReference>
<evidence type="ECO:0000313" key="6">
    <source>
        <dbReference type="EMBL" id="AUG58234.1"/>
    </source>
</evidence>
<dbReference type="InterPro" id="IPR018261">
    <property type="entry name" value="Ribosomal_bL27_CS"/>
</dbReference>
<evidence type="ECO:0000256" key="1">
    <source>
        <dbReference type="ARBA" id="ARBA00010797"/>
    </source>
</evidence>
<dbReference type="Proteomes" id="UP000233534">
    <property type="component" value="Chromosome"/>
</dbReference>
<dbReference type="GO" id="GO:0006412">
    <property type="term" value="P:translation"/>
    <property type="evidence" value="ECO:0007669"/>
    <property type="project" value="UniProtKB-UniRule"/>
</dbReference>
<dbReference type="HAMAP" id="MF_00539">
    <property type="entry name" value="Ribosomal_bL27"/>
    <property type="match status" value="1"/>
</dbReference>